<proteinExistence type="predicted"/>
<sequence length="400" mass="44235">MKQNIKYILLSLLVLLMVSCQKSQEYYEGLYVVGADQLSPVANLTIDDLPAVIGIKVASSCAIGDHVEVGMKATPELVESFNKEYKKNYELLPEKSYKLENTTLTIENGKNTSTDGVRLSVISRDLLKEGKTYLLPISIVSVSDKNLSVIEGSRTIYIVINQIIITQAADISANNGYFKVDFRKESQYNTTALNNVTFEARVRFKKMTSTSGKWCFSVMGLEENFCLRTAGDNKSGWKLQLSGGSPAIDSRDVLPNDKWLHLACVYDGSQGKKFVYVNGELQGELPDTRGTIDLTQAYGHDKNAAFYIGQSAADNRYMDGYVSEVRVWAVARSAADLKNNVCWVDPLTDGLVAYWRFNESTPDNNKVITDLTGNGYSATYAGRGTLNFVQGVRCPDNAAE</sequence>
<dbReference type="GO" id="GO:0005975">
    <property type="term" value="P:carbohydrate metabolic process"/>
    <property type="evidence" value="ECO:0007669"/>
    <property type="project" value="UniProtKB-ARBA"/>
</dbReference>
<dbReference type="AlphaFoldDB" id="A0A139KS99"/>
<protein>
    <submittedName>
        <fullName evidence="7">DUF1735 and LamG domain-containing protein</fullName>
    </submittedName>
    <submittedName>
        <fullName evidence="5">DUF1735 domain-containing protein</fullName>
    </submittedName>
</protein>
<dbReference type="Proteomes" id="UP000435985">
    <property type="component" value="Unassembled WGS sequence"/>
</dbReference>
<reference evidence="7" key="2">
    <citation type="submission" date="2022-10" db="EMBL/GenBank/DDBJ databases">
        <title>Human gut microbiome strain richness.</title>
        <authorList>
            <person name="Chen-Liaw A."/>
        </authorList>
    </citation>
    <scope>NUCLEOTIDE SEQUENCE</scope>
    <source>
        <strain evidence="7">BSD2780120875st1_E1_BSD2780120875_150330</strain>
    </source>
</reference>
<dbReference type="InterPro" id="IPR013728">
    <property type="entry name" value="BT_3987-like_N"/>
</dbReference>
<comment type="caution">
    <text evidence="5">The sequence shown here is derived from an EMBL/GenBank/DDBJ whole genome shotgun (WGS) entry which is preliminary data.</text>
</comment>
<dbReference type="EMBL" id="VWLB01000039">
    <property type="protein sequence ID" value="KAA3925052.1"/>
    <property type="molecule type" value="Genomic_DNA"/>
</dbReference>
<gene>
    <name evidence="6" type="ORF">F3B53_14845</name>
    <name evidence="5" type="ORF">F3B98_23420</name>
    <name evidence="4" type="ORF">F3F25_20520</name>
    <name evidence="7" type="ORF">PO382_11285</name>
</gene>
<name>A0A139KS99_BACOV</name>
<dbReference type="PROSITE" id="PS51257">
    <property type="entry name" value="PROKAR_LIPOPROTEIN"/>
    <property type="match status" value="1"/>
</dbReference>
<dbReference type="InterPro" id="IPR006558">
    <property type="entry name" value="LamG-like"/>
</dbReference>
<dbReference type="SUPFAM" id="SSF49899">
    <property type="entry name" value="Concanavalin A-like lectins/glucanases"/>
    <property type="match status" value="1"/>
</dbReference>
<evidence type="ECO:0000313" key="9">
    <source>
        <dbReference type="Proteomes" id="UP000375690"/>
    </source>
</evidence>
<accession>A0A139KS99</accession>
<dbReference type="EMBL" id="JAQNZF010000012">
    <property type="protein sequence ID" value="MDC2742808.1"/>
    <property type="molecule type" value="Genomic_DNA"/>
</dbReference>
<keyword evidence="1" id="KW-0732">Signal</keyword>
<dbReference type="Proteomes" id="UP000365824">
    <property type="component" value="Unassembled WGS sequence"/>
</dbReference>
<feature type="domain" description="LamG-like jellyroll fold" evidence="3">
    <location>
        <begin position="194"/>
        <end position="335"/>
    </location>
</feature>
<dbReference type="Pfam" id="PF08522">
    <property type="entry name" value="BT_3987-like_N"/>
    <property type="match status" value="1"/>
</dbReference>
<dbReference type="EMBL" id="VWFC01000017">
    <property type="protein sequence ID" value="KAB1325345.1"/>
    <property type="molecule type" value="Genomic_DNA"/>
</dbReference>
<dbReference type="RefSeq" id="WP_004310017.1">
    <property type="nucleotide sequence ID" value="NZ_CAAKNR010000114.1"/>
</dbReference>
<dbReference type="SMART" id="SM00560">
    <property type="entry name" value="LamGL"/>
    <property type="match status" value="1"/>
</dbReference>
<dbReference type="Proteomes" id="UP001219389">
    <property type="component" value="Unassembled WGS sequence"/>
</dbReference>
<organism evidence="5 10">
    <name type="scientific">Bacteroides ovatus</name>
    <dbReference type="NCBI Taxonomy" id="28116"/>
    <lineage>
        <taxon>Bacteria</taxon>
        <taxon>Pseudomonadati</taxon>
        <taxon>Bacteroidota</taxon>
        <taxon>Bacteroidia</taxon>
        <taxon>Bacteroidales</taxon>
        <taxon>Bacteroidaceae</taxon>
        <taxon>Bacteroides</taxon>
    </lineage>
</organism>
<evidence type="ECO:0000313" key="7">
    <source>
        <dbReference type="EMBL" id="MDC2742808.1"/>
    </source>
</evidence>
<evidence type="ECO:0000313" key="4">
    <source>
        <dbReference type="EMBL" id="KAA3925052.1"/>
    </source>
</evidence>
<dbReference type="Gene3D" id="2.60.120.200">
    <property type="match status" value="1"/>
</dbReference>
<evidence type="ECO:0000313" key="6">
    <source>
        <dbReference type="EMBL" id="KAB1325345.1"/>
    </source>
</evidence>
<dbReference type="Proteomes" id="UP000375690">
    <property type="component" value="Unassembled WGS sequence"/>
</dbReference>
<dbReference type="Gene3D" id="2.60.40.1740">
    <property type="entry name" value="hypothetical protein (bacova_03559)"/>
    <property type="match status" value="1"/>
</dbReference>
<evidence type="ECO:0000313" key="10">
    <source>
        <dbReference type="Proteomes" id="UP000435985"/>
    </source>
</evidence>
<evidence type="ECO:0000256" key="1">
    <source>
        <dbReference type="ARBA" id="ARBA00022729"/>
    </source>
</evidence>
<dbReference type="GO" id="GO:0004553">
    <property type="term" value="F:hydrolase activity, hydrolyzing O-glycosyl compounds"/>
    <property type="evidence" value="ECO:0007669"/>
    <property type="project" value="UniProtKB-ARBA"/>
</dbReference>
<evidence type="ECO:0000313" key="5">
    <source>
        <dbReference type="EMBL" id="KAA4661338.1"/>
    </source>
</evidence>
<evidence type="ECO:0000313" key="8">
    <source>
        <dbReference type="Proteomes" id="UP000365824"/>
    </source>
</evidence>
<dbReference type="InterPro" id="IPR013320">
    <property type="entry name" value="ConA-like_dom_sf"/>
</dbReference>
<dbReference type="EMBL" id="VWFO01000044">
    <property type="protein sequence ID" value="KAA4661338.1"/>
    <property type="molecule type" value="Genomic_DNA"/>
</dbReference>
<reference evidence="8 9" key="1">
    <citation type="journal article" date="2019" name="Nat. Med.">
        <title>A library of human gut bacterial isolates paired with longitudinal multiomics data enables mechanistic microbiome research.</title>
        <authorList>
            <person name="Poyet M."/>
            <person name="Groussin M."/>
            <person name="Gibbons S.M."/>
            <person name="Avila-Pacheco J."/>
            <person name="Jiang X."/>
            <person name="Kearney S.M."/>
            <person name="Perrotta A.R."/>
            <person name="Berdy B."/>
            <person name="Zhao S."/>
            <person name="Lieberman T.D."/>
            <person name="Swanson P.K."/>
            <person name="Smith M."/>
            <person name="Roesemann S."/>
            <person name="Alexander J.E."/>
            <person name="Rich S.A."/>
            <person name="Livny J."/>
            <person name="Vlamakis H."/>
            <person name="Clish C."/>
            <person name="Bullock K."/>
            <person name="Deik A."/>
            <person name="Scott J."/>
            <person name="Pierce K.A."/>
            <person name="Xavier R.J."/>
            <person name="Alm E.J."/>
        </authorList>
    </citation>
    <scope>NUCLEOTIDE SEQUENCE [LARGE SCALE GENOMIC DNA]</scope>
    <source>
        <strain evidence="5 10">BIOML-A14</strain>
        <strain evidence="4 8">BIOML-A160</strain>
        <strain evidence="6 9">BIOML-A2</strain>
    </source>
</reference>
<evidence type="ECO:0000259" key="3">
    <source>
        <dbReference type="SMART" id="SM00560"/>
    </source>
</evidence>
<keyword evidence="2" id="KW-1015">Disulfide bond</keyword>
<evidence type="ECO:0000256" key="2">
    <source>
        <dbReference type="ARBA" id="ARBA00023157"/>
    </source>
</evidence>
<dbReference type="Pfam" id="PF13385">
    <property type="entry name" value="Laminin_G_3"/>
    <property type="match status" value="1"/>
</dbReference>